<dbReference type="PANTHER" id="PTHR47219">
    <property type="entry name" value="RAB GTPASE-ACTIVATING PROTEIN 1-LIKE"/>
    <property type="match status" value="1"/>
</dbReference>
<dbReference type="SMART" id="SM00164">
    <property type="entry name" value="TBC"/>
    <property type="match status" value="1"/>
</dbReference>
<feature type="compositionally biased region" description="Basic and acidic residues" evidence="2">
    <location>
        <begin position="1091"/>
        <end position="1114"/>
    </location>
</feature>
<feature type="compositionally biased region" description="Basic and acidic residues" evidence="2">
    <location>
        <begin position="460"/>
        <end position="469"/>
    </location>
</feature>
<protein>
    <submittedName>
        <fullName evidence="4">TBC1 domain family, member 10C</fullName>
    </submittedName>
</protein>
<feature type="compositionally biased region" description="Basic and acidic residues" evidence="2">
    <location>
        <begin position="654"/>
        <end position="667"/>
    </location>
</feature>
<dbReference type="CTD" id="374403"/>
<evidence type="ECO:0000256" key="1">
    <source>
        <dbReference type="ARBA" id="ARBA00022468"/>
    </source>
</evidence>
<feature type="compositionally biased region" description="Basic and acidic residues" evidence="2">
    <location>
        <begin position="1"/>
        <end position="11"/>
    </location>
</feature>
<dbReference type="Gene3D" id="1.10.472.80">
    <property type="entry name" value="Ypt/Rab-GAP domain of gyp1p, domain 3"/>
    <property type="match status" value="1"/>
</dbReference>
<feature type="compositionally biased region" description="Polar residues" evidence="2">
    <location>
        <begin position="1034"/>
        <end position="1069"/>
    </location>
</feature>
<dbReference type="InterPro" id="IPR035969">
    <property type="entry name" value="Rab-GAP_TBC_sf"/>
</dbReference>
<dbReference type="Proteomes" id="UP000694621">
    <property type="component" value="Unplaced"/>
</dbReference>
<dbReference type="PROSITE" id="PS50086">
    <property type="entry name" value="TBC_RABGAP"/>
    <property type="match status" value="1"/>
</dbReference>
<dbReference type="GO" id="GO:0031267">
    <property type="term" value="F:small GTPase binding"/>
    <property type="evidence" value="ECO:0007669"/>
    <property type="project" value="TreeGrafter"/>
</dbReference>
<dbReference type="GeneID" id="103034087"/>
<dbReference type="FunFam" id="1.10.10.750:FF:000001">
    <property type="entry name" value="TBC1 domain family member 10A"/>
    <property type="match status" value="1"/>
</dbReference>
<dbReference type="KEGG" id="amex:103034087"/>
<evidence type="ECO:0000256" key="2">
    <source>
        <dbReference type="SAM" id="MobiDB-lite"/>
    </source>
</evidence>
<feature type="compositionally biased region" description="Polar residues" evidence="2">
    <location>
        <begin position="883"/>
        <end position="898"/>
    </location>
</feature>
<dbReference type="AlphaFoldDB" id="A0A8B9K1N7"/>
<accession>A0A8B9K1N7</accession>
<dbReference type="Ensembl" id="ENSAMXT00005031759.1">
    <property type="protein sequence ID" value="ENSAMXP00005028947.1"/>
    <property type="gene ID" value="ENSAMXG00005014380.1"/>
</dbReference>
<reference evidence="4" key="1">
    <citation type="submission" date="2025-08" db="UniProtKB">
        <authorList>
            <consortium name="Ensembl"/>
        </authorList>
    </citation>
    <scope>IDENTIFICATION</scope>
</reference>
<evidence type="ECO:0000313" key="5">
    <source>
        <dbReference type="Proteomes" id="UP000694621"/>
    </source>
</evidence>
<feature type="region of interest" description="Disordered" evidence="2">
    <location>
        <begin position="543"/>
        <end position="667"/>
    </location>
</feature>
<feature type="compositionally biased region" description="Polar residues" evidence="2">
    <location>
        <begin position="978"/>
        <end position="996"/>
    </location>
</feature>
<feature type="compositionally biased region" description="Polar residues" evidence="2">
    <location>
        <begin position="941"/>
        <end position="956"/>
    </location>
</feature>
<dbReference type="GO" id="GO:0005096">
    <property type="term" value="F:GTPase activator activity"/>
    <property type="evidence" value="ECO:0007669"/>
    <property type="project" value="UniProtKB-KW"/>
</dbReference>
<feature type="region of interest" description="Disordered" evidence="2">
    <location>
        <begin position="449"/>
        <end position="514"/>
    </location>
</feature>
<name>A0A8B9K1N7_ASTMX</name>
<keyword evidence="1" id="KW-0343">GTPase activation</keyword>
<feature type="compositionally biased region" description="Polar residues" evidence="2">
    <location>
        <begin position="917"/>
        <end position="926"/>
    </location>
</feature>
<dbReference type="Gene3D" id="1.10.8.270">
    <property type="entry name" value="putative rabgap domain of human tbc1 domain family member 14 like domains"/>
    <property type="match status" value="1"/>
</dbReference>
<evidence type="ECO:0000313" key="4">
    <source>
        <dbReference type="Ensembl" id="ENSAMXP00005028947.1"/>
    </source>
</evidence>
<feature type="compositionally biased region" description="Basic and acidic residues" evidence="2">
    <location>
        <begin position="568"/>
        <end position="599"/>
    </location>
</feature>
<evidence type="ECO:0000259" key="3">
    <source>
        <dbReference type="PROSITE" id="PS50086"/>
    </source>
</evidence>
<dbReference type="Pfam" id="PF00566">
    <property type="entry name" value="RabGAP-TBC"/>
    <property type="match status" value="1"/>
</dbReference>
<feature type="compositionally biased region" description="Polar residues" evidence="2">
    <location>
        <begin position="479"/>
        <end position="495"/>
    </location>
</feature>
<feature type="compositionally biased region" description="Acidic residues" evidence="2">
    <location>
        <begin position="499"/>
        <end position="509"/>
    </location>
</feature>
<sequence length="1271" mass="144964">MSDHSEQKEDDQGSSGSSGISGAETDRYGFLLGNGDTNSNSDEPCPQLVRHREMKWLSLMNQWDQALEKKTSKIKGQCQKGIPASVRAKCWPLLCGATHRKKKNEKLYETLEKAPGQQSWIDVIKRDTDRQFPFHEMFLNKDSHGQQGLLQVLKAYTQFRPEEGYCQAQGPVAAVLLMNMPIEEAFWCLVQISELYLPGYYSPLLEGVLFDAALLSGILKRTCPAVYKHLQSQGVEPLMFATDWLMCLYSRHLPFNTLLRVWDLFFCYGVRVLFQVAVVLVRRCLGETRQRKECEGQMETLEQLRAVRGRVQHEPADSFIQEVCSVPLSSGDLQRQTEKELKKWKKERPGSTFDPRHRCHGYHMVWEKGREKEKEHDKKEKLSGNLTVPLSRSHSSLTPTLLRRKWRKGGSKVETEEWEGGGRRFSHGVKEESLDREQRTRSMCSMAEEFTTSRDSVTNEPEKPFKKDCNAFTDPRLRQSGQPDTWSSSDLSDQSAPVFDEEEENEVDIPTDPPQIVMHTECGGQEQEAKTCPIIFKDEELQNTGMGEQGMEAQADTCLSRDSVQMQRDNEKEEIQTETSGQEKEMPMDQEEKGDREQVEESQQEEETHGTSDQHTEDTERKQIEETELTGGEGGNIKKEEIQISVCEQPQDSTKLKEQKTEMDNQKQLEEMESLIKQPEGEIFEEIEVHEDSMKQPELQEEKEMHTESREQVDEMEVQEAKEEKIHQENSTQDMEEEDIEPKDCTDFDSGEVKQTQINSNKEEAEVLISSQHYKDEEDQDLPEGKSQQEKDLEVANEGLETLKTSEDQEHLPFPSQEVDMSQTNLNLERELPKEMEATTTDSPERSNRRNEEANVEDTEVKDPNRDHTVVKEILQRTESEPLETSDTFQVVGSSSIPQLEEMPNVEVNHKADENELTLQTRTAESSVPPHVQKETELEPSRTSSSECPQEVQCSPQREDSLNLEAIRKVDKEGAQLEPSQISESSQVVDSPSQEENMGMEVTTIPEVQPGIAKQDECSTTGVSGSPEPKVVVPQNTEIQNDPVSVQSESTTPANTSRPNSTGSSSNPHTHLRLRRSSSSQCSHPTILSEDTFKDPHNGNEQGLKDKQEYKAECEAASTINLAQQPQTPEPGTSKETQAHKGKTHTLPQAGKPKRRGLFQRFRGETPPKSPVPKIVIQDFSEGDEKLSSKERRRRRREQERKEKEEEKERKKREKELEKEKEKERKKPQTRGKSFQAPSKKDDDSDSSAYKSGSQTLRSKRNSAPHSESYF</sequence>
<feature type="compositionally biased region" description="Basic and acidic residues" evidence="2">
    <location>
        <begin position="606"/>
        <end position="625"/>
    </location>
</feature>
<dbReference type="FunFam" id="1.10.8.270:FF:000007">
    <property type="entry name" value="TBC1 domain family member 10A"/>
    <property type="match status" value="1"/>
</dbReference>
<feature type="compositionally biased region" description="Basic and acidic residues" evidence="2">
    <location>
        <begin position="957"/>
        <end position="975"/>
    </location>
</feature>
<dbReference type="FunFam" id="1.10.472.80:FF:000008">
    <property type="entry name" value="TBC1 domain family member 10A"/>
    <property type="match status" value="1"/>
</dbReference>
<dbReference type="SUPFAM" id="SSF47923">
    <property type="entry name" value="Ypt/Rab-GAP domain of gyp1p"/>
    <property type="match status" value="2"/>
</dbReference>
<feature type="compositionally biased region" description="Basic and acidic residues" evidence="2">
    <location>
        <begin position="828"/>
        <end position="880"/>
    </location>
</feature>
<feature type="compositionally biased region" description="Polar residues" evidence="2">
    <location>
        <begin position="1118"/>
        <end position="1136"/>
    </location>
</feature>
<dbReference type="InterPro" id="IPR050302">
    <property type="entry name" value="Rab_GAP_TBC_domain"/>
</dbReference>
<feature type="domain" description="Rab-GAP TBC" evidence="3">
    <location>
        <begin position="81"/>
        <end position="269"/>
    </location>
</feature>
<feature type="compositionally biased region" description="Low complexity" evidence="2">
    <location>
        <begin position="13"/>
        <end position="22"/>
    </location>
</feature>
<feature type="compositionally biased region" description="Basic and acidic residues" evidence="2">
    <location>
        <begin position="690"/>
        <end position="728"/>
    </location>
</feature>
<dbReference type="GO" id="GO:0005886">
    <property type="term" value="C:plasma membrane"/>
    <property type="evidence" value="ECO:0007669"/>
    <property type="project" value="UniProtKB-ARBA"/>
</dbReference>
<feature type="compositionally biased region" description="Basic and acidic residues" evidence="2">
    <location>
        <begin position="783"/>
        <end position="794"/>
    </location>
</feature>
<dbReference type="Gene3D" id="1.10.10.750">
    <property type="entry name" value="Ypt/Rab-GAP domain of gyp1p, domain 1"/>
    <property type="match status" value="1"/>
</dbReference>
<dbReference type="InterPro" id="IPR000195">
    <property type="entry name" value="Rab-GAP-TBC_dom"/>
</dbReference>
<feature type="region of interest" description="Disordered" evidence="2">
    <location>
        <begin position="1"/>
        <end position="45"/>
    </location>
</feature>
<proteinExistence type="predicted"/>
<organism evidence="4 5">
    <name type="scientific">Astyanax mexicanus</name>
    <name type="common">Blind cave fish</name>
    <name type="synonym">Astyanax fasciatus mexicanus</name>
    <dbReference type="NCBI Taxonomy" id="7994"/>
    <lineage>
        <taxon>Eukaryota</taxon>
        <taxon>Metazoa</taxon>
        <taxon>Chordata</taxon>
        <taxon>Craniata</taxon>
        <taxon>Vertebrata</taxon>
        <taxon>Euteleostomi</taxon>
        <taxon>Actinopterygii</taxon>
        <taxon>Neopterygii</taxon>
        <taxon>Teleostei</taxon>
        <taxon>Ostariophysi</taxon>
        <taxon>Characiformes</taxon>
        <taxon>Characoidei</taxon>
        <taxon>Acestrorhamphidae</taxon>
        <taxon>Acestrorhamphinae</taxon>
        <taxon>Astyanax</taxon>
    </lineage>
</organism>
<feature type="region of interest" description="Disordered" evidence="2">
    <location>
        <begin position="689"/>
        <end position="1271"/>
    </location>
</feature>
<feature type="compositionally biased region" description="Basic and acidic residues" evidence="2">
    <location>
        <begin position="1197"/>
        <end position="1227"/>
    </location>
</feature>
<dbReference type="PANTHER" id="PTHR47219:SF4">
    <property type="entry name" value="TBC1 DOMAIN FAMILY MEMBER 10A"/>
    <property type="match status" value="1"/>
</dbReference>